<evidence type="ECO:0000313" key="2">
    <source>
        <dbReference type="Proteomes" id="UP000316726"/>
    </source>
</evidence>
<keyword evidence="2" id="KW-1185">Reference proteome</keyword>
<protein>
    <submittedName>
        <fullName evidence="1">MOB kinase activator-like protein</fullName>
    </submittedName>
</protein>
<dbReference type="Proteomes" id="UP000316726">
    <property type="component" value="Chromosome 3"/>
</dbReference>
<dbReference type="Pfam" id="PF03637">
    <property type="entry name" value="Mob1_phocein"/>
    <property type="match status" value="1"/>
</dbReference>
<proteinExistence type="predicted"/>
<keyword evidence="1" id="KW-0418">Kinase</keyword>
<dbReference type="Gene3D" id="1.20.140.30">
    <property type="entry name" value="MOB kinase activator"/>
    <property type="match status" value="1"/>
</dbReference>
<keyword evidence="1" id="KW-0808">Transferase</keyword>
<sequence length="219" mass="25220">MSSMASLFNFARDARTFRPKKYAGPNSAQIKQRIDATLGNGDVYEAIPVPEGIELNEWLAVNTTDFYNSTMLLYSTLVEFCTNETCPVMSAGPKYEYRWADGVKFKKPIEVSAPAYTALLMEWIEELLDNERVFPVTPNEPFPPDFVDTVKKIFRRLFRVYAHIYHSHFNQICDLGEEAHLNSLFKHFIFFSNHFNLIVPQEIAPLQELVDRILKGKGK</sequence>
<dbReference type="SUPFAM" id="SSF101152">
    <property type="entry name" value="Mob1/phocein"/>
    <property type="match status" value="1"/>
</dbReference>
<name>A0A5B8MGU6_9CHLO</name>
<dbReference type="EMBL" id="CP031036">
    <property type="protein sequence ID" value="QDZ19908.1"/>
    <property type="molecule type" value="Genomic_DNA"/>
</dbReference>
<dbReference type="InterPro" id="IPR005301">
    <property type="entry name" value="MOB_kinase_act_fam"/>
</dbReference>
<dbReference type="AlphaFoldDB" id="A0A5B8MGU6"/>
<dbReference type="InterPro" id="IPR036703">
    <property type="entry name" value="MOB_kinase_act_sf"/>
</dbReference>
<accession>A0A5B8MGU6</accession>
<reference evidence="1 2" key="1">
    <citation type="submission" date="2018-07" db="EMBL/GenBank/DDBJ databases">
        <title>The complete nuclear genome of the prasinophyte Chloropicon primus (CCMP1205).</title>
        <authorList>
            <person name="Pombert J.-F."/>
            <person name="Otis C."/>
            <person name="Turmel M."/>
            <person name="Lemieux C."/>
        </authorList>
    </citation>
    <scope>NUCLEOTIDE SEQUENCE [LARGE SCALE GENOMIC DNA]</scope>
    <source>
        <strain evidence="1 2">CCMP1205</strain>
    </source>
</reference>
<dbReference type="GO" id="GO:0016301">
    <property type="term" value="F:kinase activity"/>
    <property type="evidence" value="ECO:0007669"/>
    <property type="project" value="UniProtKB-KW"/>
</dbReference>
<evidence type="ECO:0000313" key="1">
    <source>
        <dbReference type="EMBL" id="QDZ19908.1"/>
    </source>
</evidence>
<dbReference type="SMART" id="SM01388">
    <property type="entry name" value="Mob1_phocein"/>
    <property type="match status" value="1"/>
</dbReference>
<dbReference type="OrthoDB" id="8170117at2759"/>
<organism evidence="1 2">
    <name type="scientific">Chloropicon primus</name>
    <dbReference type="NCBI Taxonomy" id="1764295"/>
    <lineage>
        <taxon>Eukaryota</taxon>
        <taxon>Viridiplantae</taxon>
        <taxon>Chlorophyta</taxon>
        <taxon>Chloropicophyceae</taxon>
        <taxon>Chloropicales</taxon>
        <taxon>Chloropicaceae</taxon>
        <taxon>Chloropicon</taxon>
    </lineage>
</organism>
<gene>
    <name evidence="1" type="ORF">A3770_03p24260</name>
</gene>
<dbReference type="STRING" id="1764295.A0A5B8MGU6"/>
<dbReference type="PANTHER" id="PTHR22599">
    <property type="entry name" value="MPS ONE BINDER KINASE ACTIVATOR-LIKE MOB"/>
    <property type="match status" value="1"/>
</dbReference>